<feature type="domain" description="PPM-type phosphatase" evidence="2">
    <location>
        <begin position="40"/>
        <end position="318"/>
    </location>
</feature>
<comment type="cofactor">
    <cofactor evidence="1">
        <name>Mg(2+)</name>
        <dbReference type="ChEBI" id="CHEBI:18420"/>
    </cofactor>
</comment>
<dbReference type="PANTHER" id="PTHR12320:SF14">
    <property type="entry name" value="PROTEIN PHOSPHATASE"/>
    <property type="match status" value="1"/>
</dbReference>
<evidence type="ECO:0000256" key="1">
    <source>
        <dbReference type="RuleBase" id="RU366020"/>
    </source>
</evidence>
<evidence type="ECO:0000313" key="3">
    <source>
        <dbReference type="EMBL" id="KAF5748576.1"/>
    </source>
</evidence>
<keyword evidence="1" id="KW-0378">Hydrolase</keyword>
<dbReference type="InterPro" id="IPR001932">
    <property type="entry name" value="PPM-type_phosphatase-like_dom"/>
</dbReference>
<dbReference type="GO" id="GO:0004722">
    <property type="term" value="F:protein serine/threonine phosphatase activity"/>
    <property type="evidence" value="ECO:0007669"/>
    <property type="project" value="UniProtKB-EC"/>
</dbReference>
<keyword evidence="1" id="KW-0460">Magnesium</keyword>
<accession>A0A7J7DR42</accession>
<keyword evidence="4" id="KW-1185">Reference proteome</keyword>
<protein>
    <recommendedName>
        <fullName evidence="1">Protein phosphatase</fullName>
        <ecNumber evidence="1">3.1.3.16</ecNumber>
    </recommendedName>
</protein>
<dbReference type="SUPFAM" id="SSF81606">
    <property type="entry name" value="PP2C-like"/>
    <property type="match status" value="1"/>
</dbReference>
<dbReference type="PROSITE" id="PS51746">
    <property type="entry name" value="PPM_2"/>
    <property type="match status" value="1"/>
</dbReference>
<dbReference type="EC" id="3.1.3.16" evidence="1"/>
<evidence type="ECO:0000313" key="4">
    <source>
        <dbReference type="Proteomes" id="UP000593562"/>
    </source>
</evidence>
<reference evidence="3 4" key="1">
    <citation type="journal article" date="2020" name="Nat. Commun.">
        <title>Genome of Tripterygium wilfordii and identification of cytochrome P450 involved in triptolide biosynthesis.</title>
        <authorList>
            <person name="Tu L."/>
            <person name="Su P."/>
            <person name="Zhang Z."/>
            <person name="Gao L."/>
            <person name="Wang J."/>
            <person name="Hu T."/>
            <person name="Zhou J."/>
            <person name="Zhang Y."/>
            <person name="Zhao Y."/>
            <person name="Liu Y."/>
            <person name="Song Y."/>
            <person name="Tong Y."/>
            <person name="Lu Y."/>
            <person name="Yang J."/>
            <person name="Xu C."/>
            <person name="Jia M."/>
            <person name="Peters R.J."/>
            <person name="Huang L."/>
            <person name="Gao W."/>
        </authorList>
    </citation>
    <scope>NUCLEOTIDE SEQUENCE [LARGE SCALE GENOMIC DNA]</scope>
    <source>
        <strain evidence="4">cv. XIE 37</strain>
        <tissue evidence="3">Leaf</tissue>
    </source>
</reference>
<name>A0A7J7DR42_TRIWF</name>
<comment type="catalytic activity">
    <reaction evidence="1">
        <text>O-phospho-L-seryl-[protein] + H2O = L-seryl-[protein] + phosphate</text>
        <dbReference type="Rhea" id="RHEA:20629"/>
        <dbReference type="Rhea" id="RHEA-COMP:9863"/>
        <dbReference type="Rhea" id="RHEA-COMP:11604"/>
        <dbReference type="ChEBI" id="CHEBI:15377"/>
        <dbReference type="ChEBI" id="CHEBI:29999"/>
        <dbReference type="ChEBI" id="CHEBI:43474"/>
        <dbReference type="ChEBI" id="CHEBI:83421"/>
        <dbReference type="EC" id="3.1.3.16"/>
    </reaction>
</comment>
<sequence>MASAAKKRRLEGVEETAMAENFIPTIESAYKINSLQLGMKVGALYFPKLDYSNPKGDDAYFVHEEKQTIGVADGVGGWAKLGVDAGIYARKLMNNCVIALDYEVKGDVDPRRVLQEAFLSTKAEGSSTVCVISLRDDNCLHVVNVGDSGFMLFRNNQCVYRSPLQQHRFNFPYQLGNNENSDRPSDALEIKVFVEPGDIVVAFTDGLLDNVYPEEIEEILMRETKGGVCPQKLAFTIATAALENSLDERSCSPFAKAASLAGCKYVGEAKIVKIHRRLQVNRARKHISNVSYPLITYPKDLTEGRDVSYKVSKRNRLL</sequence>
<keyword evidence="1" id="KW-0464">Manganese</keyword>
<comment type="catalytic activity">
    <reaction evidence="1">
        <text>O-phospho-L-threonyl-[protein] + H2O = L-threonyl-[protein] + phosphate</text>
        <dbReference type="Rhea" id="RHEA:47004"/>
        <dbReference type="Rhea" id="RHEA-COMP:11060"/>
        <dbReference type="Rhea" id="RHEA-COMP:11605"/>
        <dbReference type="ChEBI" id="CHEBI:15377"/>
        <dbReference type="ChEBI" id="CHEBI:30013"/>
        <dbReference type="ChEBI" id="CHEBI:43474"/>
        <dbReference type="ChEBI" id="CHEBI:61977"/>
        <dbReference type="EC" id="3.1.3.16"/>
    </reaction>
</comment>
<keyword evidence="1" id="KW-0479">Metal-binding</keyword>
<keyword evidence="1" id="KW-0904">Protein phosphatase</keyword>
<dbReference type="GO" id="GO:0046872">
    <property type="term" value="F:metal ion binding"/>
    <property type="evidence" value="ECO:0007669"/>
    <property type="project" value="UniProtKB-UniRule"/>
</dbReference>
<evidence type="ECO:0000259" key="2">
    <source>
        <dbReference type="PROSITE" id="PS51746"/>
    </source>
</evidence>
<dbReference type="SMART" id="SM00331">
    <property type="entry name" value="PP2C_SIG"/>
    <property type="match status" value="1"/>
</dbReference>
<organism evidence="3 4">
    <name type="scientific">Tripterygium wilfordii</name>
    <name type="common">Thunder God vine</name>
    <dbReference type="NCBI Taxonomy" id="458696"/>
    <lineage>
        <taxon>Eukaryota</taxon>
        <taxon>Viridiplantae</taxon>
        <taxon>Streptophyta</taxon>
        <taxon>Embryophyta</taxon>
        <taxon>Tracheophyta</taxon>
        <taxon>Spermatophyta</taxon>
        <taxon>Magnoliopsida</taxon>
        <taxon>eudicotyledons</taxon>
        <taxon>Gunneridae</taxon>
        <taxon>Pentapetalae</taxon>
        <taxon>rosids</taxon>
        <taxon>fabids</taxon>
        <taxon>Celastrales</taxon>
        <taxon>Celastraceae</taxon>
        <taxon>Tripterygium</taxon>
    </lineage>
</organism>
<dbReference type="InterPro" id="IPR036457">
    <property type="entry name" value="PPM-type-like_dom_sf"/>
</dbReference>
<comment type="caution">
    <text evidence="3">The sequence shown here is derived from an EMBL/GenBank/DDBJ whole genome shotgun (WGS) entry which is preliminary data.</text>
</comment>
<comment type="similarity">
    <text evidence="1">Belongs to the PP2C family.</text>
</comment>
<dbReference type="OrthoDB" id="60843at2759"/>
<dbReference type="AlphaFoldDB" id="A0A7J7DR42"/>
<proteinExistence type="inferred from homology"/>
<gene>
    <name evidence="3" type="ORF">HS088_TW04G00533</name>
</gene>
<comment type="cofactor">
    <cofactor evidence="1">
        <name>Mn(2+)</name>
        <dbReference type="ChEBI" id="CHEBI:29035"/>
    </cofactor>
</comment>
<dbReference type="SMART" id="SM00332">
    <property type="entry name" value="PP2Cc"/>
    <property type="match status" value="1"/>
</dbReference>
<dbReference type="Gene3D" id="3.60.40.10">
    <property type="entry name" value="PPM-type phosphatase domain"/>
    <property type="match status" value="1"/>
</dbReference>
<dbReference type="PANTHER" id="PTHR12320">
    <property type="entry name" value="PROTEIN PHOSPHATASE 2C"/>
    <property type="match status" value="1"/>
</dbReference>
<dbReference type="InterPro" id="IPR039123">
    <property type="entry name" value="PPTC7"/>
</dbReference>
<dbReference type="Proteomes" id="UP000593562">
    <property type="component" value="Unassembled WGS sequence"/>
</dbReference>
<dbReference type="EMBL" id="JAAARO010000004">
    <property type="protein sequence ID" value="KAF5748576.1"/>
    <property type="molecule type" value="Genomic_DNA"/>
</dbReference>
<dbReference type="InParanoid" id="A0A7J7DR42"/>